<dbReference type="InterPro" id="IPR000182">
    <property type="entry name" value="GNAT_dom"/>
</dbReference>
<dbReference type="SUPFAM" id="SSF55729">
    <property type="entry name" value="Acyl-CoA N-acyltransferases (Nat)"/>
    <property type="match status" value="1"/>
</dbReference>
<reference evidence="3 4" key="1">
    <citation type="submission" date="2020-07" db="EMBL/GenBank/DDBJ databases">
        <title>Sequencing the genomes of 1000 actinobacteria strains.</title>
        <authorList>
            <person name="Klenk H.-P."/>
        </authorList>
    </citation>
    <scope>NUCLEOTIDE SEQUENCE [LARGE SCALE GENOMIC DNA]</scope>
    <source>
        <strain evidence="3 4">DSM 45117</strain>
    </source>
</reference>
<dbReference type="Gene3D" id="3.40.630.30">
    <property type="match status" value="1"/>
</dbReference>
<proteinExistence type="predicted"/>
<dbReference type="EMBL" id="JACBZA010000001">
    <property type="protein sequence ID" value="NYH84915.1"/>
    <property type="molecule type" value="Genomic_DNA"/>
</dbReference>
<feature type="domain" description="N-acetyltransferase" evidence="2">
    <location>
        <begin position="7"/>
        <end position="177"/>
    </location>
</feature>
<evidence type="ECO:0000313" key="4">
    <source>
        <dbReference type="Proteomes" id="UP000533017"/>
    </source>
</evidence>
<dbReference type="Pfam" id="PF00583">
    <property type="entry name" value="Acetyltransf_1"/>
    <property type="match status" value="1"/>
</dbReference>
<gene>
    <name evidence="3" type="ORF">FHR37_003766</name>
</gene>
<evidence type="ECO:0000259" key="2">
    <source>
        <dbReference type="PROSITE" id="PS51186"/>
    </source>
</evidence>
<dbReference type="PROSITE" id="PS51186">
    <property type="entry name" value="GNAT"/>
    <property type="match status" value="1"/>
</dbReference>
<evidence type="ECO:0000256" key="1">
    <source>
        <dbReference type="ARBA" id="ARBA00022679"/>
    </source>
</evidence>
<dbReference type="CDD" id="cd04301">
    <property type="entry name" value="NAT_SF"/>
    <property type="match status" value="1"/>
</dbReference>
<dbReference type="PANTHER" id="PTHR13947">
    <property type="entry name" value="GNAT FAMILY N-ACETYLTRANSFERASE"/>
    <property type="match status" value="1"/>
</dbReference>
<keyword evidence="4" id="KW-1185">Reference proteome</keyword>
<dbReference type="InterPro" id="IPR050769">
    <property type="entry name" value="NAT_camello-type"/>
</dbReference>
<dbReference type="InterPro" id="IPR016181">
    <property type="entry name" value="Acyl_CoA_acyltransferase"/>
</dbReference>
<accession>A0ABX2S8Z4</accession>
<name>A0ABX2S8Z4_9ACTN</name>
<comment type="caution">
    <text evidence="3">The sequence shown here is derived from an EMBL/GenBank/DDBJ whole genome shotgun (WGS) entry which is preliminary data.</text>
</comment>
<keyword evidence="1" id="KW-0808">Transferase</keyword>
<dbReference type="RefSeq" id="WP_175542344.1">
    <property type="nucleotide sequence ID" value="NZ_FOOI01000002.1"/>
</dbReference>
<evidence type="ECO:0000313" key="3">
    <source>
        <dbReference type="EMBL" id="NYH84915.1"/>
    </source>
</evidence>
<protein>
    <submittedName>
        <fullName evidence="3">Ribosomal protein S18 acetylase RimI-like enzyme</fullName>
    </submittedName>
</protein>
<sequence>MTDRMVIGIREARGEDAARVTRIYVESWNAGFGHLMGRISLDEARIRRWEHDLTDGRTRWWVAEITEDPDEDAGANATRAGRIVGLAGAGPSRDPIDPHLGELDTIAVDPTCWRAGVGTALMLTALRSLAESGYREAVLWTVTGYARGQAFYESMGWRRDGGIRDDGRQLSFRHSLRDVEVEPRK</sequence>
<organism evidence="3 4">
    <name type="scientific">Actinopolymorpha cephalotaxi</name>
    <dbReference type="NCBI Taxonomy" id="504797"/>
    <lineage>
        <taxon>Bacteria</taxon>
        <taxon>Bacillati</taxon>
        <taxon>Actinomycetota</taxon>
        <taxon>Actinomycetes</taxon>
        <taxon>Propionibacteriales</taxon>
        <taxon>Actinopolymorphaceae</taxon>
        <taxon>Actinopolymorpha</taxon>
    </lineage>
</organism>
<dbReference type="PANTHER" id="PTHR13947:SF37">
    <property type="entry name" value="LD18367P"/>
    <property type="match status" value="1"/>
</dbReference>
<dbReference type="Proteomes" id="UP000533017">
    <property type="component" value="Unassembled WGS sequence"/>
</dbReference>